<dbReference type="GO" id="GO:0050661">
    <property type="term" value="F:NADP binding"/>
    <property type="evidence" value="ECO:0007669"/>
    <property type="project" value="InterPro"/>
</dbReference>
<dbReference type="SUPFAM" id="SSF51905">
    <property type="entry name" value="FAD/NAD(P)-binding domain"/>
    <property type="match status" value="2"/>
</dbReference>
<reference evidence="2 3" key="1">
    <citation type="submission" date="2019-07" db="EMBL/GenBank/DDBJ databases">
        <title>Whole genome shotgun sequence of Aeromicrobium flavum NBRC 107625.</title>
        <authorList>
            <person name="Hosoyama A."/>
            <person name="Uohara A."/>
            <person name="Ohji S."/>
            <person name="Ichikawa N."/>
        </authorList>
    </citation>
    <scope>NUCLEOTIDE SEQUENCE [LARGE SCALE GENOMIC DNA]</scope>
    <source>
        <strain evidence="2 3">NBRC 107625</strain>
    </source>
</reference>
<dbReference type="AlphaFoldDB" id="A0A512HS92"/>
<protein>
    <submittedName>
        <fullName evidence="2">Oxidoreductase</fullName>
    </submittedName>
</protein>
<dbReference type="InterPro" id="IPR050982">
    <property type="entry name" value="Auxin_biosynth/cation_transpt"/>
</dbReference>
<accession>A0A512HS92</accession>
<dbReference type="GO" id="GO:0004497">
    <property type="term" value="F:monooxygenase activity"/>
    <property type="evidence" value="ECO:0007669"/>
    <property type="project" value="TreeGrafter"/>
</dbReference>
<dbReference type="Gene3D" id="3.50.50.60">
    <property type="entry name" value="FAD/NAD(P)-binding domain"/>
    <property type="match status" value="1"/>
</dbReference>
<dbReference type="Proteomes" id="UP000321769">
    <property type="component" value="Unassembled WGS sequence"/>
</dbReference>
<proteinExistence type="predicted"/>
<evidence type="ECO:0000313" key="2">
    <source>
        <dbReference type="EMBL" id="GEO88255.1"/>
    </source>
</evidence>
<dbReference type="PRINTS" id="PR00370">
    <property type="entry name" value="FMOXYGENASE"/>
</dbReference>
<organism evidence="2 3">
    <name type="scientific">Aeromicrobium flavum</name>
    <dbReference type="NCBI Taxonomy" id="416568"/>
    <lineage>
        <taxon>Bacteria</taxon>
        <taxon>Bacillati</taxon>
        <taxon>Actinomycetota</taxon>
        <taxon>Actinomycetes</taxon>
        <taxon>Propionibacteriales</taxon>
        <taxon>Nocardioidaceae</taxon>
        <taxon>Aeromicrobium</taxon>
    </lineage>
</organism>
<evidence type="ECO:0000256" key="1">
    <source>
        <dbReference type="ARBA" id="ARBA00023002"/>
    </source>
</evidence>
<gene>
    <name evidence="2" type="primary">noxC</name>
    <name evidence="2" type="ORF">AFL01nite_05820</name>
</gene>
<dbReference type="RefSeq" id="WP_146825585.1">
    <property type="nucleotide sequence ID" value="NZ_BAAAYQ010000001.1"/>
</dbReference>
<dbReference type="Pfam" id="PF13738">
    <property type="entry name" value="Pyr_redox_3"/>
    <property type="match status" value="1"/>
</dbReference>
<dbReference type="InterPro" id="IPR000960">
    <property type="entry name" value="Flavin_mOase"/>
</dbReference>
<keyword evidence="1" id="KW-0560">Oxidoreductase</keyword>
<dbReference type="PANTHER" id="PTHR43539:SF78">
    <property type="entry name" value="FLAVIN-CONTAINING MONOOXYGENASE"/>
    <property type="match status" value="1"/>
</dbReference>
<dbReference type="GO" id="GO:0050660">
    <property type="term" value="F:flavin adenine dinucleotide binding"/>
    <property type="evidence" value="ECO:0007669"/>
    <property type="project" value="InterPro"/>
</dbReference>
<dbReference type="OrthoDB" id="9808049at2"/>
<dbReference type="InterPro" id="IPR036188">
    <property type="entry name" value="FAD/NAD-bd_sf"/>
</dbReference>
<evidence type="ECO:0000313" key="3">
    <source>
        <dbReference type="Proteomes" id="UP000321769"/>
    </source>
</evidence>
<keyword evidence="3" id="KW-1185">Reference proteome</keyword>
<sequence length="354" mass="37924">MSPTSPPESLPVAIVGAGQAGLAMSHALLERGLRPAEDFVLLDAGSAQTLSWRRRWDSLTLFTPAWHSHLPGLGMPGAQGRYPSSKEVAEYLDLYRASLGVEPKWGTRAVSVHPQRDDSLVLQTSTGSLRARAVVAATGPFAIPQYPGFANDIAVDGANLHSDAYRNPDQLSDGPVLVAGSGNTGIQIARELSAHRCVSIAQGSPQPRLPQRLLGVDLFRWLQLTGGLSVPSNGRIGRRISRRELVVGPGLVDLASRGVHLLPRAVDGNRDRISFADGVERRFESVIWATGYRNGFGWLPEAVVGADGTLDQQDGRTPIRGLYVLGDAWLRNRGSALLGGVGTDARLIARHIVP</sequence>
<dbReference type="EMBL" id="BJZQ01000001">
    <property type="protein sequence ID" value="GEO88255.1"/>
    <property type="molecule type" value="Genomic_DNA"/>
</dbReference>
<name>A0A512HS92_9ACTN</name>
<dbReference type="PANTHER" id="PTHR43539">
    <property type="entry name" value="FLAVIN-BINDING MONOOXYGENASE-LIKE PROTEIN (AFU_ORTHOLOGUE AFUA_4G09220)"/>
    <property type="match status" value="1"/>
</dbReference>
<comment type="caution">
    <text evidence="2">The sequence shown here is derived from an EMBL/GenBank/DDBJ whole genome shotgun (WGS) entry which is preliminary data.</text>
</comment>